<dbReference type="InterPro" id="IPR027417">
    <property type="entry name" value="P-loop_NTPase"/>
</dbReference>
<dbReference type="InterPro" id="IPR051539">
    <property type="entry name" value="T4SS-coupling_protein"/>
</dbReference>
<evidence type="ECO:0000256" key="2">
    <source>
        <dbReference type="ARBA" id="ARBA00008806"/>
    </source>
</evidence>
<dbReference type="Pfam" id="PF02534">
    <property type="entry name" value="T4SS-DNA_transf"/>
    <property type="match status" value="1"/>
</dbReference>
<evidence type="ECO:0000256" key="3">
    <source>
        <dbReference type="ARBA" id="ARBA00022475"/>
    </source>
</evidence>
<sequence>LKLTGSAATLDWGLLLHNWQAIRLHHPDLWQVIGLIFLFATLGSLLLGSFVVHEGLTRFGETHWQSKAELKRNRFFEKPGRGFLLGKMGKPKSKAKFLCSTSFPHCLVVAPTGRGKGTGFVIPNLLCFIGSAVVLDVKGENFDKTARKRRARGDKVWRFAPVDWERPTHRYNPLQRIAALSNPDQRQMELRKTANLFLQADGENAKGLLEGGIDLFVACGILAMERGEPTIGEIYRLASSGGDKSKQYAGYAEEVRSAPAKLIFERLASTNDRTLTSYLSLLMTSGLSAWDNPTIDRATSVSDFDFASFRRNPQTVYLVVSPDNIKPLAPLIRLFFSDMIACLQDHEPGEEEPWPVMILLDEFDRLGKMPIVAESIKTLRSYGGHLAIITQTIPALDEIYGENTRLSLQGGAGVKLYMTPSEKRTVTEVSESAGMTTKRVVSKSRSMGRGMFDTNVSERTEERPLLTEDEAARLDLDDIILVIDGQHPARAKRIKYYEDTKLRH</sequence>
<protein>
    <submittedName>
        <fullName evidence="8">Type IV secretory system conjugative DNA transfer family protein</fullName>
    </submittedName>
</protein>
<keyword evidence="9" id="KW-1185">Reference proteome</keyword>
<dbReference type="EMBL" id="JAQZSM010000105">
    <property type="protein sequence ID" value="MDD7973988.1"/>
    <property type="molecule type" value="Genomic_DNA"/>
</dbReference>
<dbReference type="CDD" id="cd01127">
    <property type="entry name" value="TrwB_TraG_TraD_VirD4"/>
    <property type="match status" value="2"/>
</dbReference>
<organism evidence="8 9">
    <name type="scientific">Roseinatronobacter alkalisoli</name>
    <dbReference type="NCBI Taxonomy" id="3028235"/>
    <lineage>
        <taxon>Bacteria</taxon>
        <taxon>Pseudomonadati</taxon>
        <taxon>Pseudomonadota</taxon>
        <taxon>Alphaproteobacteria</taxon>
        <taxon>Rhodobacterales</taxon>
        <taxon>Paracoccaceae</taxon>
        <taxon>Roseinatronobacter</taxon>
    </lineage>
</organism>
<name>A0ABT5TFT9_9RHOB</name>
<dbReference type="RefSeq" id="WP_274354635.1">
    <property type="nucleotide sequence ID" value="NZ_JAQZSM010000105.1"/>
</dbReference>
<feature type="transmembrane region" description="Helical" evidence="7">
    <location>
        <begin position="29"/>
        <end position="52"/>
    </location>
</feature>
<dbReference type="Proteomes" id="UP001431784">
    <property type="component" value="Unassembled WGS sequence"/>
</dbReference>
<evidence type="ECO:0000313" key="9">
    <source>
        <dbReference type="Proteomes" id="UP001431784"/>
    </source>
</evidence>
<gene>
    <name evidence="8" type="ORF">PUT78_23520</name>
</gene>
<dbReference type="Gene3D" id="3.40.50.300">
    <property type="entry name" value="P-loop containing nucleotide triphosphate hydrolases"/>
    <property type="match status" value="1"/>
</dbReference>
<comment type="subcellular location">
    <subcellularLocation>
        <location evidence="1">Cell membrane</location>
        <topology evidence="1">Multi-pass membrane protein</topology>
    </subcellularLocation>
</comment>
<keyword evidence="4 7" id="KW-0812">Transmembrane</keyword>
<dbReference type="PANTHER" id="PTHR37937">
    <property type="entry name" value="CONJUGATIVE TRANSFER: DNA TRANSPORT"/>
    <property type="match status" value="1"/>
</dbReference>
<comment type="caution">
    <text evidence="8">The sequence shown here is derived from an EMBL/GenBank/DDBJ whole genome shotgun (WGS) entry which is preliminary data.</text>
</comment>
<evidence type="ECO:0000256" key="5">
    <source>
        <dbReference type="ARBA" id="ARBA00022989"/>
    </source>
</evidence>
<reference evidence="8" key="1">
    <citation type="submission" date="2023-02" db="EMBL/GenBank/DDBJ databases">
        <title>Description of Roseinatronobacter alkalisoli sp. nov., an alkaliphilic bacerium isolated from soda soil.</title>
        <authorList>
            <person name="Wei W."/>
        </authorList>
    </citation>
    <scope>NUCLEOTIDE SEQUENCE</scope>
    <source>
        <strain evidence="8">HJB301</strain>
    </source>
</reference>
<proteinExistence type="inferred from homology"/>
<keyword evidence="5 7" id="KW-1133">Transmembrane helix</keyword>
<dbReference type="SUPFAM" id="SSF52540">
    <property type="entry name" value="P-loop containing nucleoside triphosphate hydrolases"/>
    <property type="match status" value="1"/>
</dbReference>
<evidence type="ECO:0000256" key="4">
    <source>
        <dbReference type="ARBA" id="ARBA00022692"/>
    </source>
</evidence>
<keyword evidence="6 7" id="KW-0472">Membrane</keyword>
<keyword evidence="3" id="KW-1003">Cell membrane</keyword>
<evidence type="ECO:0000256" key="1">
    <source>
        <dbReference type="ARBA" id="ARBA00004651"/>
    </source>
</evidence>
<dbReference type="InterPro" id="IPR003688">
    <property type="entry name" value="TraG/VirD4"/>
</dbReference>
<evidence type="ECO:0000256" key="6">
    <source>
        <dbReference type="ARBA" id="ARBA00023136"/>
    </source>
</evidence>
<evidence type="ECO:0000313" key="8">
    <source>
        <dbReference type="EMBL" id="MDD7973988.1"/>
    </source>
</evidence>
<accession>A0ABT5TFT9</accession>
<dbReference type="PANTHER" id="PTHR37937:SF1">
    <property type="entry name" value="CONJUGATIVE TRANSFER: DNA TRANSPORT"/>
    <property type="match status" value="1"/>
</dbReference>
<comment type="similarity">
    <text evidence="2">Belongs to the VirD4/TraG family.</text>
</comment>
<feature type="non-terminal residue" evidence="8">
    <location>
        <position position="1"/>
    </location>
</feature>
<evidence type="ECO:0000256" key="7">
    <source>
        <dbReference type="SAM" id="Phobius"/>
    </source>
</evidence>
<feature type="non-terminal residue" evidence="8">
    <location>
        <position position="504"/>
    </location>
</feature>